<feature type="compositionally biased region" description="Basic residues" evidence="1">
    <location>
        <begin position="303"/>
        <end position="312"/>
    </location>
</feature>
<dbReference type="AlphaFoldDB" id="A0A699GK00"/>
<evidence type="ECO:0000313" key="2">
    <source>
        <dbReference type="EMBL" id="GEU29910.1"/>
    </source>
</evidence>
<sequence length="327" mass="36367">MCKPYGGEASVDLLRALLNLSNKGDSGIPKDMDFRSFMMEGIDGEFHFELDGGIGEGSSPSIRSVNNEAPMIDVNPLNSAPPSKVAENIDDSYDASLEKDVADEAKKVHKSSKATGKRNQYAESSGKETRHKLQKVPPQASKVVAHMTPPSWKQHLKEMSLKKLHDIHDRAYMQQVVLDNLLNNKTHKLISSLTQARSSCNAIRKREREKDKAYAKLEKKCNNALQDLDKNPLVLDMHAKIETLQGQGDKLHGAFDLEKMLGYLSSSKKEFDQANDNLATATYYFIAEATTNPYASVEELPSKKPKSLRTKHAPSYSKPSYSKVLTS</sequence>
<accession>A0A699GK00</accession>
<comment type="caution">
    <text evidence="2">The sequence shown here is derived from an EMBL/GenBank/DDBJ whole genome shotgun (WGS) entry which is preliminary data.</text>
</comment>
<reference evidence="2" key="1">
    <citation type="journal article" date="2019" name="Sci. Rep.">
        <title>Draft genome of Tanacetum cinerariifolium, the natural source of mosquito coil.</title>
        <authorList>
            <person name="Yamashiro T."/>
            <person name="Shiraishi A."/>
            <person name="Satake H."/>
            <person name="Nakayama K."/>
        </authorList>
    </citation>
    <scope>NUCLEOTIDE SEQUENCE</scope>
</reference>
<organism evidence="2">
    <name type="scientific">Tanacetum cinerariifolium</name>
    <name type="common">Dalmatian daisy</name>
    <name type="synonym">Chrysanthemum cinerariifolium</name>
    <dbReference type="NCBI Taxonomy" id="118510"/>
    <lineage>
        <taxon>Eukaryota</taxon>
        <taxon>Viridiplantae</taxon>
        <taxon>Streptophyta</taxon>
        <taxon>Embryophyta</taxon>
        <taxon>Tracheophyta</taxon>
        <taxon>Spermatophyta</taxon>
        <taxon>Magnoliopsida</taxon>
        <taxon>eudicotyledons</taxon>
        <taxon>Gunneridae</taxon>
        <taxon>Pentapetalae</taxon>
        <taxon>asterids</taxon>
        <taxon>campanulids</taxon>
        <taxon>Asterales</taxon>
        <taxon>Asteraceae</taxon>
        <taxon>Asteroideae</taxon>
        <taxon>Anthemideae</taxon>
        <taxon>Anthemidinae</taxon>
        <taxon>Tanacetum</taxon>
    </lineage>
</organism>
<name>A0A699GK00_TANCI</name>
<feature type="region of interest" description="Disordered" evidence="1">
    <location>
        <begin position="296"/>
        <end position="327"/>
    </location>
</feature>
<feature type="compositionally biased region" description="Polar residues" evidence="1">
    <location>
        <begin position="317"/>
        <end position="327"/>
    </location>
</feature>
<dbReference type="EMBL" id="BKCJ010000111">
    <property type="protein sequence ID" value="GEU29910.1"/>
    <property type="molecule type" value="Genomic_DNA"/>
</dbReference>
<gene>
    <name evidence="2" type="ORF">Tci_001888</name>
</gene>
<protein>
    <submittedName>
        <fullName evidence="2">Uncharacterized protein</fullName>
    </submittedName>
</protein>
<feature type="compositionally biased region" description="Basic residues" evidence="1">
    <location>
        <begin position="107"/>
        <end position="116"/>
    </location>
</feature>
<evidence type="ECO:0000256" key="1">
    <source>
        <dbReference type="SAM" id="MobiDB-lite"/>
    </source>
</evidence>
<feature type="region of interest" description="Disordered" evidence="1">
    <location>
        <begin position="104"/>
        <end position="142"/>
    </location>
</feature>
<proteinExistence type="predicted"/>